<evidence type="ECO:0000313" key="1">
    <source>
        <dbReference type="EMBL" id="SEW49943.1"/>
    </source>
</evidence>
<gene>
    <name evidence="1" type="ORF">SAMN04488122_3643</name>
</gene>
<dbReference type="SUPFAM" id="SSF55874">
    <property type="entry name" value="ATPase domain of HSP90 chaperone/DNA topoisomerase II/histidine kinase"/>
    <property type="match status" value="1"/>
</dbReference>
<dbReference type="AlphaFoldDB" id="A0A1I0S5J2"/>
<dbReference type="EMBL" id="FOJG01000002">
    <property type="protein sequence ID" value="SEW49943.1"/>
    <property type="molecule type" value="Genomic_DNA"/>
</dbReference>
<proteinExistence type="predicted"/>
<reference evidence="2" key="1">
    <citation type="submission" date="2016-10" db="EMBL/GenBank/DDBJ databases">
        <authorList>
            <person name="Varghese N."/>
            <person name="Submissions S."/>
        </authorList>
    </citation>
    <scope>NUCLEOTIDE SEQUENCE [LARGE SCALE GENOMIC DNA]</scope>
    <source>
        <strain evidence="2">DSM 3695</strain>
    </source>
</reference>
<keyword evidence="2" id="KW-1185">Reference proteome</keyword>
<sequence>MSQKHHATFADRFLESFVGSAIFCEPKVAIIELIANAWDAGSTEVNITWPESDGDRFEISDNGHGMTEGEFESRFMVLAYDRIKDIGGMALIPPSHRDKIASRPAFGKNGKGRMASFAFGNVFTVSTSKNNLQNTYDISIDGNNRLTYQKIETKDSTISHGTTIFIKHSIRPQISIDDIKKEIGMRFLVDPNFKVKLNNTEITFEDVPKDHIEEIRVIVKDVGEFPIKIIDIQATDKTTQLHGIAWQVKNRLVGECTWKGSGSEHLVDGRKSIAKRYIFIVNADCLENSVLADWTSFRIYDEAYKKASMEIYKEIKNHVLNLSKSQRDETFKDIENNIKPTLRKMGIVGREKWEKFVKEVQEECPSIGSDELEKIAALLAKLETSESKYGLIHALAAASVEDLNDLNKILEKWDIDLAKVVLDEIEWRTKLLEKLQEKVLNETTDEVQELQPLFHRGLWIFGPEYETIEYTSNKGMTQVIQKIFGADIKGSTIRPDFVVLPNSTVGLYSLPKYDNEDFGEIGVDRLVVVELKRPGVSIGRDEKGQSWKYVKELFSHGLLKDYSKVVCFVLGSNLDPLEAGRTNEMDGRVTIIPMEYDMVIRRAQSRLFNLSSKIKQAPFLKESRMKVYLNDKAQLSMF</sequence>
<keyword evidence="1" id="KW-0808">Transferase</keyword>
<name>A0A1I0S5J2_9BACT</name>
<dbReference type="Pfam" id="PF13589">
    <property type="entry name" value="HATPase_c_3"/>
    <property type="match status" value="1"/>
</dbReference>
<dbReference type="STRING" id="29529.SAMN04488122_3643"/>
<organism evidence="1 2">
    <name type="scientific">Chitinophaga arvensicola</name>
    <dbReference type="NCBI Taxonomy" id="29529"/>
    <lineage>
        <taxon>Bacteria</taxon>
        <taxon>Pseudomonadati</taxon>
        <taxon>Bacteroidota</taxon>
        <taxon>Chitinophagia</taxon>
        <taxon>Chitinophagales</taxon>
        <taxon>Chitinophagaceae</taxon>
        <taxon>Chitinophaga</taxon>
    </lineage>
</organism>
<evidence type="ECO:0000313" key="2">
    <source>
        <dbReference type="Proteomes" id="UP000199310"/>
    </source>
</evidence>
<dbReference type="Gene3D" id="3.30.565.10">
    <property type="entry name" value="Histidine kinase-like ATPase, C-terminal domain"/>
    <property type="match status" value="1"/>
</dbReference>
<protein>
    <submittedName>
        <fullName evidence="1">Histidine kinase-, DNA gyrase B-, and HSP90-like ATPase</fullName>
    </submittedName>
</protein>
<dbReference type="Proteomes" id="UP000199310">
    <property type="component" value="Unassembled WGS sequence"/>
</dbReference>
<keyword evidence="1" id="KW-0418">Kinase</keyword>
<dbReference type="RefSeq" id="WP_177192238.1">
    <property type="nucleotide sequence ID" value="NZ_FOJG01000002.1"/>
</dbReference>
<dbReference type="GO" id="GO:0016301">
    <property type="term" value="F:kinase activity"/>
    <property type="evidence" value="ECO:0007669"/>
    <property type="project" value="UniProtKB-KW"/>
</dbReference>
<dbReference type="InterPro" id="IPR036890">
    <property type="entry name" value="HATPase_C_sf"/>
</dbReference>
<accession>A0A1I0S5J2</accession>